<feature type="region of interest" description="Disordered" evidence="2">
    <location>
        <begin position="39"/>
        <end position="79"/>
    </location>
</feature>
<dbReference type="InterPro" id="IPR040183">
    <property type="entry name" value="THUMPD1-like"/>
</dbReference>
<evidence type="ECO:0000256" key="2">
    <source>
        <dbReference type="SAM" id="MobiDB-lite"/>
    </source>
</evidence>
<evidence type="ECO:0000259" key="3">
    <source>
        <dbReference type="PROSITE" id="PS51165"/>
    </source>
</evidence>
<dbReference type="OrthoDB" id="367221at2759"/>
<evidence type="ECO:0000313" key="5">
    <source>
        <dbReference type="Proteomes" id="UP000027195"/>
    </source>
</evidence>
<dbReference type="PROSITE" id="PS51165">
    <property type="entry name" value="THUMP"/>
    <property type="match status" value="1"/>
</dbReference>
<dbReference type="HOGENOM" id="CLU_039352_2_3_1"/>
<keyword evidence="1" id="KW-0694">RNA-binding</keyword>
<dbReference type="GO" id="GO:0003723">
    <property type="term" value="F:RNA binding"/>
    <property type="evidence" value="ECO:0007669"/>
    <property type="project" value="UniProtKB-UniRule"/>
</dbReference>
<dbReference type="CDD" id="cd11717">
    <property type="entry name" value="THUMP_THUMPD1_like"/>
    <property type="match status" value="1"/>
</dbReference>
<organism evidence="4 5">
    <name type="scientific">Botryobasidium botryosum (strain FD-172 SS1)</name>
    <dbReference type="NCBI Taxonomy" id="930990"/>
    <lineage>
        <taxon>Eukaryota</taxon>
        <taxon>Fungi</taxon>
        <taxon>Dikarya</taxon>
        <taxon>Basidiomycota</taxon>
        <taxon>Agaricomycotina</taxon>
        <taxon>Agaricomycetes</taxon>
        <taxon>Cantharellales</taxon>
        <taxon>Botryobasidiaceae</taxon>
        <taxon>Botryobasidium</taxon>
    </lineage>
</organism>
<protein>
    <recommendedName>
        <fullName evidence="3">THUMP domain-containing protein</fullName>
    </recommendedName>
</protein>
<dbReference type="GO" id="GO:0006400">
    <property type="term" value="P:tRNA modification"/>
    <property type="evidence" value="ECO:0007669"/>
    <property type="project" value="InterPro"/>
</dbReference>
<dbReference type="Proteomes" id="UP000027195">
    <property type="component" value="Unassembled WGS sequence"/>
</dbReference>
<name>A0A067MJR1_BOTB1</name>
<dbReference type="STRING" id="930990.A0A067MJR1"/>
<proteinExistence type="predicted"/>
<feature type="domain" description="THUMP" evidence="3">
    <location>
        <begin position="130"/>
        <end position="240"/>
    </location>
</feature>
<dbReference type="AlphaFoldDB" id="A0A067MJR1"/>
<dbReference type="FunCoup" id="A0A067MJR1">
    <property type="interactions" value="616"/>
</dbReference>
<reference evidence="5" key="1">
    <citation type="journal article" date="2014" name="Proc. Natl. Acad. Sci. U.S.A.">
        <title>Extensive sampling of basidiomycete genomes demonstrates inadequacy of the white-rot/brown-rot paradigm for wood decay fungi.</title>
        <authorList>
            <person name="Riley R."/>
            <person name="Salamov A.A."/>
            <person name="Brown D.W."/>
            <person name="Nagy L.G."/>
            <person name="Floudas D."/>
            <person name="Held B.W."/>
            <person name="Levasseur A."/>
            <person name="Lombard V."/>
            <person name="Morin E."/>
            <person name="Otillar R."/>
            <person name="Lindquist E.A."/>
            <person name="Sun H."/>
            <person name="LaButti K.M."/>
            <person name="Schmutz J."/>
            <person name="Jabbour D."/>
            <person name="Luo H."/>
            <person name="Baker S.E."/>
            <person name="Pisabarro A.G."/>
            <person name="Walton J.D."/>
            <person name="Blanchette R.A."/>
            <person name="Henrissat B."/>
            <person name="Martin F."/>
            <person name="Cullen D."/>
            <person name="Hibbett D.S."/>
            <person name="Grigoriev I.V."/>
        </authorList>
    </citation>
    <scope>NUCLEOTIDE SEQUENCE [LARGE SCALE GENOMIC DNA]</scope>
    <source>
        <strain evidence="5">FD-172 SS1</strain>
    </source>
</reference>
<dbReference type="InterPro" id="IPR004114">
    <property type="entry name" value="THUMP_dom"/>
</dbReference>
<evidence type="ECO:0000313" key="4">
    <source>
        <dbReference type="EMBL" id="KDQ14955.1"/>
    </source>
</evidence>
<keyword evidence="5" id="KW-1185">Reference proteome</keyword>
<dbReference type="Pfam" id="PF02926">
    <property type="entry name" value="THUMP"/>
    <property type="match status" value="1"/>
</dbReference>
<dbReference type="FunFam" id="3.30.2300.10:FF:000001">
    <property type="entry name" value="THUMP domain-containing protein 1"/>
    <property type="match status" value="1"/>
</dbReference>
<feature type="compositionally biased region" description="Acidic residues" evidence="2">
    <location>
        <begin position="65"/>
        <end position="78"/>
    </location>
</feature>
<gene>
    <name evidence="4" type="ORF">BOTBODRAFT_32320</name>
</gene>
<dbReference type="Gene3D" id="3.30.2300.10">
    <property type="entry name" value="THUMP superfamily"/>
    <property type="match status" value="1"/>
</dbReference>
<dbReference type="SMART" id="SM00981">
    <property type="entry name" value="THUMP"/>
    <property type="match status" value="1"/>
</dbReference>
<sequence length="315" mass="34802">MPKVRVEGPGVWVSCVKGKEKQTVGELYDLFESIADELWPGSGSAGADEGAKSPESPAVGGTPHDDEDEDEDEDEEEDLEKRIANELKVIKKPKKESRFTNYNTETACIVFVGCKAPVDPVKLVLTYLEQAEKTGAARTRFAQRFSPVSASCAANPQEILILANKLFPTAFESESDPPKSYRYKIELKIRNHSKIKKDDLVAQLAACVPKDRGHTVDLKNPELVILVEIFMVTCGMAVVPRYERYKRFNVAQIVESVHKERFEEGADEKGSRLDKVGVESVVGDDVDVKREPAVALQGLLPSDKSEDRGVTGDHV</sequence>
<dbReference type="InParanoid" id="A0A067MJR1"/>
<evidence type="ECO:0000256" key="1">
    <source>
        <dbReference type="PROSITE-ProRule" id="PRU00529"/>
    </source>
</evidence>
<dbReference type="PANTHER" id="PTHR13452:SF10">
    <property type="entry name" value="THUMP DOMAIN-CONTAINING PROTEIN 1"/>
    <property type="match status" value="1"/>
</dbReference>
<accession>A0A067MJR1</accession>
<dbReference type="EMBL" id="KL198035">
    <property type="protein sequence ID" value="KDQ14955.1"/>
    <property type="molecule type" value="Genomic_DNA"/>
</dbReference>
<dbReference type="SUPFAM" id="SSF143437">
    <property type="entry name" value="THUMP domain-like"/>
    <property type="match status" value="1"/>
</dbReference>
<dbReference type="PANTHER" id="PTHR13452">
    <property type="entry name" value="THUMP DOMAIN CONTAINING PROTEIN 1-RELATED"/>
    <property type="match status" value="1"/>
</dbReference>